<organism evidence="1">
    <name type="scientific">marine metagenome</name>
    <dbReference type="NCBI Taxonomy" id="408172"/>
    <lineage>
        <taxon>unclassified sequences</taxon>
        <taxon>metagenomes</taxon>
        <taxon>ecological metagenomes</taxon>
    </lineage>
</organism>
<gene>
    <name evidence="1" type="ORF">METZ01_LOCUS507339</name>
</gene>
<protein>
    <recommendedName>
        <fullName evidence="2">DUF1565 domain-containing protein</fullName>
    </recommendedName>
</protein>
<proteinExistence type="predicted"/>
<dbReference type="Gene3D" id="2.160.20.10">
    <property type="entry name" value="Single-stranded right-handed beta-helix, Pectin lyase-like"/>
    <property type="match status" value="1"/>
</dbReference>
<accession>A0A383EDS8</accession>
<dbReference type="InterPro" id="IPR011050">
    <property type="entry name" value="Pectin_lyase_fold/virulence"/>
</dbReference>
<feature type="non-terminal residue" evidence="1">
    <location>
        <position position="95"/>
    </location>
</feature>
<name>A0A383EDS8_9ZZZZ</name>
<sequence>MRKILFTIGLIGFCIGAIINIPDDYPTIQEGIDAGFDGDTILVADGTYYENLFINKSITLASHFIMDGDSTHRDLTIIDGSTAPENEIFRSTVVF</sequence>
<dbReference type="EMBL" id="UINC01224733">
    <property type="protein sequence ID" value="SVE54485.1"/>
    <property type="molecule type" value="Genomic_DNA"/>
</dbReference>
<dbReference type="AlphaFoldDB" id="A0A383EDS8"/>
<dbReference type="InterPro" id="IPR012334">
    <property type="entry name" value="Pectin_lyas_fold"/>
</dbReference>
<reference evidence="1" key="1">
    <citation type="submission" date="2018-05" db="EMBL/GenBank/DDBJ databases">
        <authorList>
            <person name="Lanie J.A."/>
            <person name="Ng W.-L."/>
            <person name="Kazmierczak K.M."/>
            <person name="Andrzejewski T.M."/>
            <person name="Davidsen T.M."/>
            <person name="Wayne K.J."/>
            <person name="Tettelin H."/>
            <person name="Glass J.I."/>
            <person name="Rusch D."/>
            <person name="Podicherti R."/>
            <person name="Tsui H.-C.T."/>
            <person name="Winkler M.E."/>
        </authorList>
    </citation>
    <scope>NUCLEOTIDE SEQUENCE</scope>
</reference>
<evidence type="ECO:0008006" key="2">
    <source>
        <dbReference type="Google" id="ProtNLM"/>
    </source>
</evidence>
<evidence type="ECO:0000313" key="1">
    <source>
        <dbReference type="EMBL" id="SVE54485.1"/>
    </source>
</evidence>
<dbReference type="SUPFAM" id="SSF51126">
    <property type="entry name" value="Pectin lyase-like"/>
    <property type="match status" value="1"/>
</dbReference>